<dbReference type="Pfam" id="PF00067">
    <property type="entry name" value="p450"/>
    <property type="match status" value="1"/>
</dbReference>
<dbReference type="PANTHER" id="PTHR24305:SF230">
    <property type="entry name" value="P450, PUTATIVE (EUROFUNG)-RELATED"/>
    <property type="match status" value="1"/>
</dbReference>
<evidence type="ECO:0000256" key="4">
    <source>
        <dbReference type="ARBA" id="ARBA00022723"/>
    </source>
</evidence>
<evidence type="ECO:0000256" key="1">
    <source>
        <dbReference type="ARBA" id="ARBA00001971"/>
    </source>
</evidence>
<dbReference type="InterPro" id="IPR001128">
    <property type="entry name" value="Cyt_P450"/>
</dbReference>
<dbReference type="PRINTS" id="PR00385">
    <property type="entry name" value="P450"/>
</dbReference>
<evidence type="ECO:0000256" key="3">
    <source>
        <dbReference type="ARBA" id="ARBA00022617"/>
    </source>
</evidence>
<dbReference type="Proteomes" id="UP001408356">
    <property type="component" value="Unassembled WGS sequence"/>
</dbReference>
<dbReference type="PROSITE" id="PS00086">
    <property type="entry name" value="CYTOCHROME_P450"/>
    <property type="match status" value="1"/>
</dbReference>
<dbReference type="SUPFAM" id="SSF48264">
    <property type="entry name" value="Cytochrome P450"/>
    <property type="match status" value="1"/>
</dbReference>
<gene>
    <name evidence="9" type="ORF">SUNI508_13124</name>
</gene>
<keyword evidence="7 8" id="KW-0503">Monooxygenase</keyword>
<evidence type="ECO:0000313" key="10">
    <source>
        <dbReference type="Proteomes" id="UP001408356"/>
    </source>
</evidence>
<comment type="cofactor">
    <cofactor evidence="1">
        <name>heme</name>
        <dbReference type="ChEBI" id="CHEBI:30413"/>
    </cofactor>
</comment>
<dbReference type="InterPro" id="IPR050121">
    <property type="entry name" value="Cytochrome_P450_monoxygenase"/>
</dbReference>
<evidence type="ECO:0008006" key="11">
    <source>
        <dbReference type="Google" id="ProtNLM"/>
    </source>
</evidence>
<comment type="similarity">
    <text evidence="2 8">Belongs to the cytochrome P450 family.</text>
</comment>
<evidence type="ECO:0000256" key="8">
    <source>
        <dbReference type="RuleBase" id="RU000461"/>
    </source>
</evidence>
<dbReference type="InterPro" id="IPR017972">
    <property type="entry name" value="Cyt_P450_CS"/>
</dbReference>
<keyword evidence="4 8" id="KW-0479">Metal-binding</keyword>
<sequence length="496" mass="56062">MAPVEFDFSTWESIDFAKASSTLALGVLSLSVLYNIGTWIYNIYFHPLSSFPGPKWTAASSLWYARGLSRGSLAKDFLKMHEKYGPIVRVAPDELSFIEPGAFKEIYGYKRPELEKDKKYHSGLGGDPTILNSNQQHHAELRKLLSHGFSDSSLRAQEPIVQENLDLLIRKLADSSKDGQVPVDMVNWYNFYTFDVIGYLTYGETFDCLVNSNLHTWVQAFISLVYQMGQSQAVQRLPRILRLPYAKWFINSDVRSKVKSQWDLSQAKVNSRMETPSRVPDFMEKLIEAYQNGKLSANSLNGNAQLLIGAGSETTATLLSGMPDQRLIKEIRETFSSPEEITMVGVNACKYLLACIEEGLRMYPPSPSTHPRYVPEGGKVIADKFVPGNMAVGISIYAAAQSESNFHRASEFLPERWMGEDPSFAGDNKEALQPFSYGPRNCIGRNLAYVEMKLVMARLLWHFDLENCTEGNWLDQRIFMVWVKKPLMVKLKPARG</sequence>
<evidence type="ECO:0000256" key="7">
    <source>
        <dbReference type="ARBA" id="ARBA00023033"/>
    </source>
</evidence>
<keyword evidence="6 8" id="KW-0408">Iron</keyword>
<protein>
    <recommendedName>
        <fullName evidence="11">Cytochrome P450 monooxygenase</fullName>
    </recommendedName>
</protein>
<evidence type="ECO:0000313" key="9">
    <source>
        <dbReference type="EMBL" id="KAK9425323.1"/>
    </source>
</evidence>
<evidence type="ECO:0000256" key="6">
    <source>
        <dbReference type="ARBA" id="ARBA00023004"/>
    </source>
</evidence>
<reference evidence="9 10" key="1">
    <citation type="journal article" date="2024" name="J. Plant Pathol.">
        <title>Sequence and assembly of the genome of Seiridium unicorne, isolate CBS 538.82, causal agent of cypress canker disease.</title>
        <authorList>
            <person name="Scali E."/>
            <person name="Rocca G.D."/>
            <person name="Danti R."/>
            <person name="Garbelotto M."/>
            <person name="Barberini S."/>
            <person name="Baroncelli R."/>
            <person name="Emiliani G."/>
        </authorList>
    </citation>
    <scope>NUCLEOTIDE SEQUENCE [LARGE SCALE GENOMIC DNA]</scope>
    <source>
        <strain evidence="9 10">BM-138-508</strain>
    </source>
</reference>
<evidence type="ECO:0000256" key="5">
    <source>
        <dbReference type="ARBA" id="ARBA00023002"/>
    </source>
</evidence>
<dbReference type="EMBL" id="JARVKF010000020">
    <property type="protein sequence ID" value="KAK9425323.1"/>
    <property type="molecule type" value="Genomic_DNA"/>
</dbReference>
<proteinExistence type="inferred from homology"/>
<dbReference type="PRINTS" id="PR00463">
    <property type="entry name" value="EP450I"/>
</dbReference>
<name>A0ABR2VFB1_9PEZI</name>
<dbReference type="Gene3D" id="1.10.630.10">
    <property type="entry name" value="Cytochrome P450"/>
    <property type="match status" value="1"/>
</dbReference>
<keyword evidence="5 8" id="KW-0560">Oxidoreductase</keyword>
<keyword evidence="3 8" id="KW-0349">Heme</keyword>
<dbReference type="CDD" id="cd11058">
    <property type="entry name" value="CYP60B-like"/>
    <property type="match status" value="1"/>
</dbReference>
<dbReference type="InterPro" id="IPR002401">
    <property type="entry name" value="Cyt_P450_E_grp-I"/>
</dbReference>
<comment type="caution">
    <text evidence="9">The sequence shown here is derived from an EMBL/GenBank/DDBJ whole genome shotgun (WGS) entry which is preliminary data.</text>
</comment>
<accession>A0ABR2VFB1</accession>
<dbReference type="PANTHER" id="PTHR24305">
    <property type="entry name" value="CYTOCHROME P450"/>
    <property type="match status" value="1"/>
</dbReference>
<dbReference type="InterPro" id="IPR036396">
    <property type="entry name" value="Cyt_P450_sf"/>
</dbReference>
<keyword evidence="10" id="KW-1185">Reference proteome</keyword>
<organism evidence="9 10">
    <name type="scientific">Seiridium unicorne</name>
    <dbReference type="NCBI Taxonomy" id="138068"/>
    <lineage>
        <taxon>Eukaryota</taxon>
        <taxon>Fungi</taxon>
        <taxon>Dikarya</taxon>
        <taxon>Ascomycota</taxon>
        <taxon>Pezizomycotina</taxon>
        <taxon>Sordariomycetes</taxon>
        <taxon>Xylariomycetidae</taxon>
        <taxon>Amphisphaeriales</taxon>
        <taxon>Sporocadaceae</taxon>
        <taxon>Seiridium</taxon>
    </lineage>
</organism>
<evidence type="ECO:0000256" key="2">
    <source>
        <dbReference type="ARBA" id="ARBA00010617"/>
    </source>
</evidence>